<accession>A0ACB5T443</accession>
<reference evidence="1" key="1">
    <citation type="submission" date="2023-04" db="EMBL/GenBank/DDBJ databases">
        <title>Ambrosiozyma monospora NBRC 10751.</title>
        <authorList>
            <person name="Ichikawa N."/>
            <person name="Sato H."/>
            <person name="Tonouchi N."/>
        </authorList>
    </citation>
    <scope>NUCLEOTIDE SEQUENCE</scope>
    <source>
        <strain evidence="1">NBRC 10751</strain>
    </source>
</reference>
<evidence type="ECO:0000313" key="2">
    <source>
        <dbReference type="Proteomes" id="UP001165064"/>
    </source>
</evidence>
<keyword evidence="2" id="KW-1185">Reference proteome</keyword>
<name>A0ACB5T443_AMBMO</name>
<sequence length="391" mass="45881">MKTVKQVSTFYSFLYLNVKDDNGEIFADPERISELEPTEDDWKNLQSFLFDKDSLLRLRSNEQDLLGFKLGKNEINFNVLIQLTMDALKDFGFEEDEILEKSTSLDYIFTLAKESYIWLGRTNPKEQKDLTNNKYYKRYLKLNAKKLEARQLLSELVDQAKKLYLEKKINDAHNKLESAPKSFKATKSWKEVNGKVEEILNQHRRRQQQQQQKERQRQYEQQRRQQQQQQQQQRQQRADPKKDYYKILGVSKDATQPEIKKAFLKQMRENHPDKLRKNSKLTQEQIEDKVAEINAANEVLSDPEKRAEYDRYGTDPNDPMAGQRQQQYQQQANGFPGGFPEDFLRNMFGGGGGGGGNQHFQFKYGSFQNGGGQQQQRAGRQRGARKRRGRS</sequence>
<comment type="caution">
    <text evidence="1">The sequence shown here is derived from an EMBL/GenBank/DDBJ whole genome shotgun (WGS) entry which is preliminary data.</text>
</comment>
<organism evidence="1 2">
    <name type="scientific">Ambrosiozyma monospora</name>
    <name type="common">Yeast</name>
    <name type="synonym">Endomycopsis monosporus</name>
    <dbReference type="NCBI Taxonomy" id="43982"/>
    <lineage>
        <taxon>Eukaryota</taxon>
        <taxon>Fungi</taxon>
        <taxon>Dikarya</taxon>
        <taxon>Ascomycota</taxon>
        <taxon>Saccharomycotina</taxon>
        <taxon>Pichiomycetes</taxon>
        <taxon>Pichiales</taxon>
        <taxon>Pichiaceae</taxon>
        <taxon>Ambrosiozyma</taxon>
    </lineage>
</organism>
<proteinExistence type="predicted"/>
<protein>
    <submittedName>
        <fullName evidence="1">Unnamed protein product</fullName>
    </submittedName>
</protein>
<dbReference type="Proteomes" id="UP001165064">
    <property type="component" value="Unassembled WGS sequence"/>
</dbReference>
<dbReference type="EMBL" id="BSXS01003408">
    <property type="protein sequence ID" value="GME81236.1"/>
    <property type="molecule type" value="Genomic_DNA"/>
</dbReference>
<gene>
    <name evidence="1" type="ORF">Amon02_000482300</name>
</gene>
<evidence type="ECO:0000313" key="1">
    <source>
        <dbReference type="EMBL" id="GME81236.1"/>
    </source>
</evidence>